<dbReference type="FunFam" id="2.40.110.10:FF:000003">
    <property type="entry name" value="Acyl-coenzyme A oxidase"/>
    <property type="match status" value="1"/>
</dbReference>
<dbReference type="Gene3D" id="2.40.110.10">
    <property type="entry name" value="Butyryl-CoA Dehydrogenase, subunit A, domain 2"/>
    <property type="match status" value="1"/>
</dbReference>
<dbReference type="GO" id="GO:0033540">
    <property type="term" value="P:fatty acid beta-oxidation using acyl-CoA oxidase"/>
    <property type="evidence" value="ECO:0007669"/>
    <property type="project" value="UniProtKB-UniPathway"/>
</dbReference>
<feature type="domain" description="Acyl-coenzyme A oxidase N-terminal" evidence="17">
    <location>
        <begin position="2"/>
        <end position="93"/>
    </location>
</feature>
<dbReference type="InterPro" id="IPR002655">
    <property type="entry name" value="Acyl-CoA_oxidase_C"/>
</dbReference>
<dbReference type="InterPro" id="IPR036250">
    <property type="entry name" value="AcylCo_DH-like_C"/>
</dbReference>
<evidence type="ECO:0000256" key="10">
    <source>
        <dbReference type="ARBA" id="ARBA00023098"/>
    </source>
</evidence>
<dbReference type="FunFam" id="1.20.140.10:FF:000005">
    <property type="entry name" value="Acyl-coenzyme A oxidase"/>
    <property type="match status" value="1"/>
</dbReference>
<dbReference type="AlphaFoldDB" id="A0A4P9Z3D2"/>
<dbReference type="Proteomes" id="UP000278143">
    <property type="component" value="Unassembled WGS sequence"/>
</dbReference>
<dbReference type="PANTHER" id="PTHR10909:SF250">
    <property type="entry name" value="PEROXISOMAL ACYL-COENZYME A OXIDASE 1"/>
    <property type="match status" value="1"/>
</dbReference>
<evidence type="ECO:0000256" key="8">
    <source>
        <dbReference type="ARBA" id="ARBA00022832"/>
    </source>
</evidence>
<keyword evidence="8" id="KW-0276">Fatty acid metabolism</keyword>
<dbReference type="InterPro" id="IPR055060">
    <property type="entry name" value="ACOX_C_alpha1"/>
</dbReference>
<evidence type="ECO:0000259" key="15">
    <source>
        <dbReference type="Pfam" id="PF01756"/>
    </source>
</evidence>
<evidence type="ECO:0000256" key="13">
    <source>
        <dbReference type="PIRSR" id="PIRSR000168-1"/>
    </source>
</evidence>
<dbReference type="Pfam" id="PF22924">
    <property type="entry name" value="ACOX_C_alpha1"/>
    <property type="match status" value="1"/>
</dbReference>
<feature type="binding site" evidence="14">
    <location>
        <position position="139"/>
    </location>
    <ligand>
        <name>FAD</name>
        <dbReference type="ChEBI" id="CHEBI:57692"/>
    </ligand>
</feature>
<feature type="domain" description="Acyl-CoA oxidase/dehydrogenase middle" evidence="16">
    <location>
        <begin position="96"/>
        <end position="205"/>
    </location>
</feature>
<dbReference type="SUPFAM" id="SSF47203">
    <property type="entry name" value="Acyl-CoA dehydrogenase C-terminal domain-like"/>
    <property type="match status" value="2"/>
</dbReference>
<evidence type="ECO:0000256" key="12">
    <source>
        <dbReference type="PIRNR" id="PIRNR000168"/>
    </source>
</evidence>
<dbReference type="InterPro" id="IPR006091">
    <property type="entry name" value="Acyl-CoA_Oxase/DH_mid-dom"/>
</dbReference>
<comment type="subcellular location">
    <subcellularLocation>
        <location evidence="3">Peroxisome</location>
    </subcellularLocation>
</comment>
<evidence type="ECO:0000259" key="16">
    <source>
        <dbReference type="Pfam" id="PF02770"/>
    </source>
</evidence>
<dbReference type="InterPro" id="IPR037069">
    <property type="entry name" value="AcylCoA_DH/ox_N_sf"/>
</dbReference>
<keyword evidence="9" id="KW-0560">Oxidoreductase</keyword>
<evidence type="ECO:0000313" key="19">
    <source>
        <dbReference type="EMBL" id="RKP26888.1"/>
    </source>
</evidence>
<organism evidence="19 20">
    <name type="scientific">Syncephalis pseudoplumigaleata</name>
    <dbReference type="NCBI Taxonomy" id="1712513"/>
    <lineage>
        <taxon>Eukaryota</taxon>
        <taxon>Fungi</taxon>
        <taxon>Fungi incertae sedis</taxon>
        <taxon>Zoopagomycota</taxon>
        <taxon>Zoopagomycotina</taxon>
        <taxon>Zoopagomycetes</taxon>
        <taxon>Zoopagales</taxon>
        <taxon>Piptocephalidaceae</taxon>
        <taxon>Syncephalis</taxon>
    </lineage>
</organism>
<dbReference type="PIRSF" id="PIRSF000168">
    <property type="entry name" value="Acyl-CoA_oxidase"/>
    <property type="match status" value="1"/>
</dbReference>
<dbReference type="GO" id="GO:0003997">
    <property type="term" value="F:acyl-CoA oxidase activity"/>
    <property type="evidence" value="ECO:0007669"/>
    <property type="project" value="UniProtKB-EC"/>
</dbReference>
<accession>A0A4P9Z3D2</accession>
<evidence type="ECO:0000313" key="20">
    <source>
        <dbReference type="Proteomes" id="UP000278143"/>
    </source>
</evidence>
<feature type="binding site" evidence="14">
    <location>
        <position position="100"/>
    </location>
    <ligand>
        <name>FAD</name>
        <dbReference type="ChEBI" id="CHEBI:57692"/>
    </ligand>
</feature>
<evidence type="ECO:0000256" key="5">
    <source>
        <dbReference type="ARBA" id="ARBA00006288"/>
    </source>
</evidence>
<dbReference type="GO" id="GO:0071949">
    <property type="term" value="F:FAD binding"/>
    <property type="evidence" value="ECO:0007669"/>
    <property type="project" value="InterPro"/>
</dbReference>
<dbReference type="GO" id="GO:0005504">
    <property type="term" value="F:fatty acid binding"/>
    <property type="evidence" value="ECO:0007669"/>
    <property type="project" value="TreeGrafter"/>
</dbReference>
<dbReference type="GO" id="GO:0055088">
    <property type="term" value="P:lipid homeostasis"/>
    <property type="evidence" value="ECO:0007669"/>
    <property type="project" value="TreeGrafter"/>
</dbReference>
<reference evidence="20" key="1">
    <citation type="journal article" date="2018" name="Nat. Microbiol.">
        <title>Leveraging single-cell genomics to expand the fungal tree of life.</title>
        <authorList>
            <person name="Ahrendt S.R."/>
            <person name="Quandt C.A."/>
            <person name="Ciobanu D."/>
            <person name="Clum A."/>
            <person name="Salamov A."/>
            <person name="Andreopoulos B."/>
            <person name="Cheng J.F."/>
            <person name="Woyke T."/>
            <person name="Pelin A."/>
            <person name="Henrissat B."/>
            <person name="Reynolds N.K."/>
            <person name="Benny G.L."/>
            <person name="Smith M.E."/>
            <person name="James T.Y."/>
            <person name="Grigoriev I.V."/>
        </authorList>
    </citation>
    <scope>NUCLEOTIDE SEQUENCE [LARGE SCALE GENOMIC DNA]</scope>
    <source>
        <strain evidence="20">Benny S71-1</strain>
    </source>
</reference>
<dbReference type="SUPFAM" id="SSF56645">
    <property type="entry name" value="Acyl-CoA dehydrogenase NM domain-like"/>
    <property type="match status" value="1"/>
</dbReference>
<dbReference type="InterPro" id="IPR046373">
    <property type="entry name" value="Acyl-CoA_Oxase/DH_mid-dom_sf"/>
</dbReference>
<dbReference type="InterPro" id="IPR009100">
    <property type="entry name" value="AcylCoA_DH/oxidase_NM_dom_sf"/>
</dbReference>
<comment type="catalytic activity">
    <reaction evidence="1">
        <text>a 2,3-saturated acyl-CoA + O2 = a (2E)-enoyl-CoA + H2O2</text>
        <dbReference type="Rhea" id="RHEA:38959"/>
        <dbReference type="ChEBI" id="CHEBI:15379"/>
        <dbReference type="ChEBI" id="CHEBI:16240"/>
        <dbReference type="ChEBI" id="CHEBI:58856"/>
        <dbReference type="ChEBI" id="CHEBI:65111"/>
        <dbReference type="EC" id="1.3.3.6"/>
    </reaction>
</comment>
<keyword evidence="10" id="KW-0443">Lipid metabolism</keyword>
<sequence length="641" mass="72976">MRLVETDPIFDRSDRYFLGRSERFHKGLRRMRRLVELRSEYNLSAHDMITLQQASDEYVPIYLHMSMFIPTLEGQASDEQQAKWLTAALQFRILGCYAQTELGHGSNLSGLETTATLDRSTDEWILHSPHLSSAKFWIGALGKTATHAIVVAKLIIDGRDHGAHPFFVPLRSLEDHKVFPGIVIHDIGPKVGANTMDNGFMMFKQYRIPRENMLMRYARVSRDGVYTKPIHDKLAYGAMTYVRVGLVVESAELLSRACTIATRYLAVRRQGPVTVPNAREPQVLDHLMVQYRVLPRIAQTYALRFTGMWMYSMYDKLMQQLAQNNVNMLADVHAYSSGLKSYTTTISMEGIEDLRKCMGGHGYSMFSGIPDFYATALPTTTYEGENYLLTQQTAKYLLKQIELVRQGRSDALSTTTDYLRQLVEPSLFAQQRWSVQSARDLDDANLVLAVYAHRAARVIRELEAAKQEDGVAWHDLQVESARVSRAHCQYIIAQCIAYYLASKSFARLSPATQTVMRRLMTLYHLYTLERDMGDFTEDGYVSAMQVALIRRELRSLLRAIRPDAVGLAESYGWPDFLLNSALGSSDGRAYERMVEHLQREPLNNGEMDDGVIRSYRECLRPLIRGEVGQWTPPETGRSSKL</sequence>
<dbReference type="GO" id="GO:0005777">
    <property type="term" value="C:peroxisome"/>
    <property type="evidence" value="ECO:0007669"/>
    <property type="project" value="UniProtKB-SubCell"/>
</dbReference>
<evidence type="ECO:0000256" key="7">
    <source>
        <dbReference type="ARBA" id="ARBA00022827"/>
    </source>
</evidence>
<dbReference type="Pfam" id="PF14749">
    <property type="entry name" value="Acyl-CoA_ox_N"/>
    <property type="match status" value="1"/>
</dbReference>
<keyword evidence="7 12" id="KW-0274">FAD</keyword>
<dbReference type="PANTHER" id="PTHR10909">
    <property type="entry name" value="ELECTRON TRANSPORT OXIDOREDUCTASE"/>
    <property type="match status" value="1"/>
</dbReference>
<dbReference type="Pfam" id="PF01756">
    <property type="entry name" value="ACOX"/>
    <property type="match status" value="1"/>
</dbReference>
<evidence type="ECO:0000256" key="2">
    <source>
        <dbReference type="ARBA" id="ARBA00001974"/>
    </source>
</evidence>
<evidence type="ECO:0000259" key="18">
    <source>
        <dbReference type="Pfam" id="PF22924"/>
    </source>
</evidence>
<dbReference type="Gene3D" id="1.10.540.10">
    <property type="entry name" value="Acyl-CoA dehydrogenase/oxidase, N-terminal domain"/>
    <property type="match status" value="1"/>
</dbReference>
<dbReference type="FunFam" id="1.10.540.10:FF:000015">
    <property type="entry name" value="Acyl-coenzyme A oxidase"/>
    <property type="match status" value="1"/>
</dbReference>
<dbReference type="UniPathway" id="UPA00661"/>
<keyword evidence="20" id="KW-1185">Reference proteome</keyword>
<keyword evidence="6 12" id="KW-0285">Flavoprotein</keyword>
<evidence type="ECO:0000256" key="14">
    <source>
        <dbReference type="PIRSR" id="PIRSR000168-2"/>
    </source>
</evidence>
<dbReference type="Gene3D" id="1.20.140.10">
    <property type="entry name" value="Butyryl-CoA Dehydrogenase, subunit A, domain 3"/>
    <property type="match status" value="2"/>
</dbReference>
<feature type="domain" description="Acyl-CoA oxidase C-terminal" evidence="15">
    <location>
        <begin position="447"/>
        <end position="623"/>
    </location>
</feature>
<comment type="similarity">
    <text evidence="5 12">Belongs to the acyl-CoA oxidase family.</text>
</comment>
<protein>
    <recommendedName>
        <fullName evidence="12">Acyl-coenzyme A oxidase</fullName>
    </recommendedName>
</protein>
<dbReference type="FunFam" id="1.20.140.10:FF:000013">
    <property type="entry name" value="Acyl-coenzyme A oxidase"/>
    <property type="match status" value="1"/>
</dbReference>
<dbReference type="InterPro" id="IPR012258">
    <property type="entry name" value="Acyl-CoA_oxidase"/>
</dbReference>
<comment type="pathway">
    <text evidence="4">Lipid metabolism; peroxisomal fatty acid beta-oxidation.</text>
</comment>
<evidence type="ECO:0000259" key="17">
    <source>
        <dbReference type="Pfam" id="PF14749"/>
    </source>
</evidence>
<gene>
    <name evidence="19" type="ORF">SYNPS1DRAFT_32613</name>
</gene>
<keyword evidence="11" id="KW-0576">Peroxisome</keyword>
<dbReference type="InterPro" id="IPR029320">
    <property type="entry name" value="Acyl-CoA_ox_N"/>
</dbReference>
<proteinExistence type="inferred from homology"/>
<evidence type="ECO:0000256" key="4">
    <source>
        <dbReference type="ARBA" id="ARBA00004846"/>
    </source>
</evidence>
<dbReference type="EMBL" id="KZ989311">
    <property type="protein sequence ID" value="RKP26888.1"/>
    <property type="molecule type" value="Genomic_DNA"/>
</dbReference>
<dbReference type="Pfam" id="PF02770">
    <property type="entry name" value="Acyl-CoA_dh_M"/>
    <property type="match status" value="1"/>
</dbReference>
<feature type="domain" description="Acyl-CoA oxidase C-alpha1" evidence="18">
    <location>
        <begin position="236"/>
        <end position="398"/>
    </location>
</feature>
<evidence type="ECO:0000256" key="9">
    <source>
        <dbReference type="ARBA" id="ARBA00023002"/>
    </source>
</evidence>
<name>A0A4P9Z3D2_9FUNG</name>
<feature type="active site" description="Proton acceptor" evidence="13">
    <location>
        <position position="383"/>
    </location>
</feature>
<comment type="cofactor">
    <cofactor evidence="2">
        <name>FAD</name>
        <dbReference type="ChEBI" id="CHEBI:57692"/>
    </cofactor>
</comment>
<evidence type="ECO:0000256" key="1">
    <source>
        <dbReference type="ARBA" id="ARBA00001201"/>
    </source>
</evidence>
<evidence type="ECO:0000256" key="11">
    <source>
        <dbReference type="ARBA" id="ARBA00023140"/>
    </source>
</evidence>
<dbReference type="OrthoDB" id="538336at2759"/>
<evidence type="ECO:0000256" key="3">
    <source>
        <dbReference type="ARBA" id="ARBA00004275"/>
    </source>
</evidence>
<evidence type="ECO:0000256" key="6">
    <source>
        <dbReference type="ARBA" id="ARBA00022630"/>
    </source>
</evidence>